<evidence type="ECO:0000256" key="1">
    <source>
        <dbReference type="ARBA" id="ARBA00022942"/>
    </source>
</evidence>
<dbReference type="PANTHER" id="PTHR12387:SF0">
    <property type="entry name" value="26S PROTEASOME NON-ATPASE REGULATORY SUBUNIT 8"/>
    <property type="match status" value="1"/>
</dbReference>
<feature type="domain" description="CSN8/PSMD8/EIF3K" evidence="2">
    <location>
        <begin position="95"/>
        <end position="226"/>
    </location>
</feature>
<sequence>MKALYEQPYGLDPNYAKNLITKLKILLTHFAFVPPALLKRGEISKELFLARQILEYSTLMYLKLNDVPAFERSVAQLKTYYSDYGPFLPESAHRYPILGVYLLHLLAENKIGEFHTELELIQDHANRYVNFSIQLEQYKMEGRYNKVWGAGDSIPVYYYEPFVGKLMQTARNDIGDSLEVAYDSMSLQEARKLLMFGDEQRAFQEFVTSRNWRVADNKIIFTPEQPPKQELGALQLIAQSLKYAHELERII</sequence>
<dbReference type="AlphaFoldDB" id="A0A6B2LFD0"/>
<dbReference type="Pfam" id="PF10075">
    <property type="entry name" value="CSN8_PSD8_EIF3K"/>
    <property type="match status" value="1"/>
</dbReference>
<name>A0A6B2LFD0_9EUKA</name>
<reference evidence="3" key="1">
    <citation type="journal article" date="2020" name="J. Eukaryot. Microbiol.">
        <title>De novo Sequencing, Assembly and Annotation of the Transcriptome for the Free-Living Testate Amoeba Arcella intermedia.</title>
        <authorList>
            <person name="Ribeiro G.M."/>
            <person name="Porfirio-Sousa A.L."/>
            <person name="Maurer-Alcala X.X."/>
            <person name="Katz L.A."/>
            <person name="Lahr D.J.G."/>
        </authorList>
    </citation>
    <scope>NUCLEOTIDE SEQUENCE</scope>
</reference>
<dbReference type="GO" id="GO:0005829">
    <property type="term" value="C:cytosol"/>
    <property type="evidence" value="ECO:0007669"/>
    <property type="project" value="TreeGrafter"/>
</dbReference>
<keyword evidence="1" id="KW-0647">Proteasome</keyword>
<dbReference type="GO" id="GO:0008541">
    <property type="term" value="C:proteasome regulatory particle, lid subcomplex"/>
    <property type="evidence" value="ECO:0007669"/>
    <property type="project" value="TreeGrafter"/>
</dbReference>
<dbReference type="GO" id="GO:0005634">
    <property type="term" value="C:nucleus"/>
    <property type="evidence" value="ECO:0007669"/>
    <property type="project" value="TreeGrafter"/>
</dbReference>
<dbReference type="InterPro" id="IPR006746">
    <property type="entry name" value="26S_Psome_Rpn12"/>
</dbReference>
<dbReference type="InterPro" id="IPR033464">
    <property type="entry name" value="CSN8_PSD8_EIF3K"/>
</dbReference>
<protein>
    <recommendedName>
        <fullName evidence="2">CSN8/PSMD8/EIF3K domain-containing protein</fullName>
    </recommendedName>
</protein>
<proteinExistence type="predicted"/>
<dbReference type="GO" id="GO:0043161">
    <property type="term" value="P:proteasome-mediated ubiquitin-dependent protein catabolic process"/>
    <property type="evidence" value="ECO:0007669"/>
    <property type="project" value="TreeGrafter"/>
</dbReference>
<dbReference type="Gene3D" id="1.25.40.990">
    <property type="match status" value="1"/>
</dbReference>
<dbReference type="PANTHER" id="PTHR12387">
    <property type="entry name" value="26S PROTEASOME NON-ATPASE REGULATORY SUBUNIT 8"/>
    <property type="match status" value="1"/>
</dbReference>
<organism evidence="3">
    <name type="scientific">Arcella intermedia</name>
    <dbReference type="NCBI Taxonomy" id="1963864"/>
    <lineage>
        <taxon>Eukaryota</taxon>
        <taxon>Amoebozoa</taxon>
        <taxon>Tubulinea</taxon>
        <taxon>Elardia</taxon>
        <taxon>Arcellinida</taxon>
        <taxon>Sphaerothecina</taxon>
        <taxon>Arcellidae</taxon>
        <taxon>Arcella</taxon>
    </lineage>
</organism>
<accession>A0A6B2LFD0</accession>
<evidence type="ECO:0000259" key="2">
    <source>
        <dbReference type="Pfam" id="PF10075"/>
    </source>
</evidence>
<evidence type="ECO:0000313" key="3">
    <source>
        <dbReference type="EMBL" id="NDV35547.1"/>
    </source>
</evidence>
<dbReference type="EMBL" id="GIBP01006578">
    <property type="protein sequence ID" value="NDV35547.1"/>
    <property type="molecule type" value="Transcribed_RNA"/>
</dbReference>